<dbReference type="SUPFAM" id="SSF52151">
    <property type="entry name" value="FabD/lysophospholipase-like"/>
    <property type="match status" value="1"/>
</dbReference>
<gene>
    <name evidence="1" type="ORF">HRUBRA_01391</name>
</gene>
<accession>A0A095VRQ4</accession>
<proteinExistence type="predicted"/>
<keyword evidence="2" id="KW-1185">Reference proteome</keyword>
<dbReference type="HOGENOM" id="CLU_1473243_0_0_6"/>
<evidence type="ECO:0000313" key="1">
    <source>
        <dbReference type="EMBL" id="KGE04050.1"/>
    </source>
</evidence>
<sequence>MLFSSRAATHAATGAGTAAPALPGFATTTAPLTAGNARAVLHASGSIPFLLAGERTIPGAPPGHYWDGGIIDYHFDPRPLRSAGLILYPHFRGDLTPGWFDKFLPWRRLAPELVDRLVLIAPHPAFVASLPQGKIPDRGDFTTMATQERQANWRRCMERGQELADAFAAQVAGTDPLARVSVS</sequence>
<dbReference type="PATRIC" id="fig|1265313.6.peg.1375"/>
<organism evidence="1 2">
    <name type="scientific">Pseudohaliea rubra DSM 19751</name>
    <dbReference type="NCBI Taxonomy" id="1265313"/>
    <lineage>
        <taxon>Bacteria</taxon>
        <taxon>Pseudomonadati</taxon>
        <taxon>Pseudomonadota</taxon>
        <taxon>Gammaproteobacteria</taxon>
        <taxon>Cellvibrionales</taxon>
        <taxon>Halieaceae</taxon>
        <taxon>Pseudohaliea</taxon>
    </lineage>
</organism>
<reference evidence="1 2" key="1">
    <citation type="journal article" date="2014" name="Genome Announc.">
        <title>Genome Sequence of Gammaproteobacterial Pseudohaliea rubra Type Strain DSM 19751, Isolated from Coastal Seawater of the Mediterranean Sea.</title>
        <authorList>
            <person name="Spring S."/>
            <person name="Fiebig A."/>
            <person name="Riedel T."/>
            <person name="Goker M."/>
            <person name="Klenk H.P."/>
        </authorList>
    </citation>
    <scope>NUCLEOTIDE SEQUENCE [LARGE SCALE GENOMIC DNA]</scope>
    <source>
        <strain evidence="1 2">DSM 19751</strain>
    </source>
</reference>
<comment type="caution">
    <text evidence="1">The sequence shown here is derived from an EMBL/GenBank/DDBJ whole genome shotgun (WGS) entry which is preliminary data.</text>
</comment>
<name>A0A095VRQ4_9GAMM</name>
<dbReference type="eggNOG" id="COG1752">
    <property type="taxonomic scope" value="Bacteria"/>
</dbReference>
<dbReference type="Proteomes" id="UP000029640">
    <property type="component" value="Unassembled WGS sequence"/>
</dbReference>
<dbReference type="InterPro" id="IPR016035">
    <property type="entry name" value="Acyl_Trfase/lysoPLipase"/>
</dbReference>
<dbReference type="EMBL" id="AUVB01000039">
    <property type="protein sequence ID" value="KGE04050.1"/>
    <property type="molecule type" value="Genomic_DNA"/>
</dbReference>
<dbReference type="STRING" id="1265313.HRUBRA_01391"/>
<protein>
    <submittedName>
        <fullName evidence="1">Uncharacterized protein</fullName>
    </submittedName>
</protein>
<dbReference type="AlphaFoldDB" id="A0A095VRQ4"/>
<evidence type="ECO:0000313" key="2">
    <source>
        <dbReference type="Proteomes" id="UP000029640"/>
    </source>
</evidence>